<dbReference type="GO" id="GO:0016763">
    <property type="term" value="F:pentosyltransferase activity"/>
    <property type="evidence" value="ECO:0007669"/>
    <property type="project" value="TreeGrafter"/>
</dbReference>
<keyword evidence="2" id="KW-1003">Cell membrane</keyword>
<proteinExistence type="predicted"/>
<dbReference type="GO" id="GO:0009103">
    <property type="term" value="P:lipopolysaccharide biosynthetic process"/>
    <property type="evidence" value="ECO:0007669"/>
    <property type="project" value="TreeGrafter"/>
</dbReference>
<feature type="transmembrane region" description="Helical" evidence="8">
    <location>
        <begin position="395"/>
        <end position="414"/>
    </location>
</feature>
<organism evidence="10 11">
    <name type="scientific">Geobacter soli</name>
    <dbReference type="NCBI Taxonomy" id="1510391"/>
    <lineage>
        <taxon>Bacteria</taxon>
        <taxon>Pseudomonadati</taxon>
        <taxon>Thermodesulfobacteriota</taxon>
        <taxon>Desulfuromonadia</taxon>
        <taxon>Geobacterales</taxon>
        <taxon>Geobacteraceae</taxon>
        <taxon>Geobacter</taxon>
    </lineage>
</organism>
<dbReference type="InterPro" id="IPR038731">
    <property type="entry name" value="RgtA/B/C-like"/>
</dbReference>
<keyword evidence="5 8" id="KW-0812">Transmembrane</keyword>
<keyword evidence="11" id="KW-1185">Reference proteome</keyword>
<evidence type="ECO:0000256" key="3">
    <source>
        <dbReference type="ARBA" id="ARBA00022676"/>
    </source>
</evidence>
<dbReference type="GO" id="GO:0005886">
    <property type="term" value="C:plasma membrane"/>
    <property type="evidence" value="ECO:0007669"/>
    <property type="project" value="UniProtKB-SubCell"/>
</dbReference>
<comment type="caution">
    <text evidence="10">The sequence shown here is derived from an EMBL/GenBank/DDBJ whole genome shotgun (WGS) entry which is preliminary data.</text>
</comment>
<dbReference type="RefSeq" id="WP_039643382.1">
    <property type="nucleotide sequence ID" value="NZ_JXBL01000001.1"/>
</dbReference>
<evidence type="ECO:0000256" key="8">
    <source>
        <dbReference type="SAM" id="Phobius"/>
    </source>
</evidence>
<reference evidence="10 11" key="1">
    <citation type="submission" date="2015-01" db="EMBL/GenBank/DDBJ databases">
        <title>Genome sequence of the anaerobic bacterium Geobacter soli GSS01, a dissimilatory Fe(III) reducer from soil.</title>
        <authorList>
            <person name="Yang G."/>
            <person name="Zhou S."/>
        </authorList>
    </citation>
    <scope>NUCLEOTIDE SEQUENCE [LARGE SCALE GENOMIC DNA]</scope>
    <source>
        <strain evidence="10 11">GSS01</strain>
    </source>
</reference>
<dbReference type="PANTHER" id="PTHR33908">
    <property type="entry name" value="MANNOSYLTRANSFERASE YKCB-RELATED"/>
    <property type="match status" value="1"/>
</dbReference>
<dbReference type="GO" id="GO:0010041">
    <property type="term" value="P:response to iron(III) ion"/>
    <property type="evidence" value="ECO:0007669"/>
    <property type="project" value="TreeGrafter"/>
</dbReference>
<evidence type="ECO:0000313" key="10">
    <source>
        <dbReference type="EMBL" id="KIE41598.1"/>
    </source>
</evidence>
<comment type="subcellular location">
    <subcellularLocation>
        <location evidence="1">Cell membrane</location>
        <topology evidence="1">Multi-pass membrane protein</topology>
    </subcellularLocation>
</comment>
<evidence type="ECO:0000256" key="4">
    <source>
        <dbReference type="ARBA" id="ARBA00022679"/>
    </source>
</evidence>
<feature type="domain" description="Glycosyltransferase RgtA/B/C/D-like" evidence="9">
    <location>
        <begin position="60"/>
        <end position="221"/>
    </location>
</feature>
<evidence type="ECO:0000313" key="11">
    <source>
        <dbReference type="Proteomes" id="UP000031433"/>
    </source>
</evidence>
<feature type="transmembrane region" description="Helical" evidence="8">
    <location>
        <begin position="166"/>
        <end position="190"/>
    </location>
</feature>
<keyword evidence="3" id="KW-0328">Glycosyltransferase</keyword>
<feature type="transmembrane region" description="Helical" evidence="8">
    <location>
        <begin position="364"/>
        <end position="383"/>
    </location>
</feature>
<protein>
    <submittedName>
        <fullName evidence="10">Glycosyl transferase</fullName>
    </submittedName>
</protein>
<dbReference type="PANTHER" id="PTHR33908:SF3">
    <property type="entry name" value="UNDECAPRENYL PHOSPHATE-ALPHA-4-AMINO-4-DEOXY-L-ARABINOSE ARABINOSYL TRANSFERASE"/>
    <property type="match status" value="1"/>
</dbReference>
<evidence type="ECO:0000256" key="5">
    <source>
        <dbReference type="ARBA" id="ARBA00022692"/>
    </source>
</evidence>
<feature type="transmembrane region" description="Helical" evidence="8">
    <location>
        <begin position="64"/>
        <end position="81"/>
    </location>
</feature>
<evidence type="ECO:0000256" key="7">
    <source>
        <dbReference type="ARBA" id="ARBA00023136"/>
    </source>
</evidence>
<feature type="transmembrane region" description="Helical" evidence="8">
    <location>
        <begin position="336"/>
        <end position="358"/>
    </location>
</feature>
<dbReference type="InterPro" id="IPR050297">
    <property type="entry name" value="LipidA_mod_glycosyltrf_83"/>
</dbReference>
<feature type="transmembrane region" description="Helical" evidence="8">
    <location>
        <begin position="88"/>
        <end position="106"/>
    </location>
</feature>
<keyword evidence="7 8" id="KW-0472">Membrane</keyword>
<sequence>MRLSRRALPFLAIYFLILLYPGSALHLRESTEARYGEIAREMVVTGNWLEPHLNGIKHFHKPPLSMWGMAAGMEIFGINGFGVRFFGIVAATAALAALLGTARIFLGNGDEAINAMLICGTSLLFLSSSRVVSTDIYLACFTALAQLMLFRQLYGERSFWNAPLYGLFLGLGFLTKGPIILLFTLLPFLVAKTFDRDHRNVFTWREVAGAAGAFAAVALPWYLAVSISNPELPDYFLKVQTVDRVATNRFGRDKPFWYFFVIFSATFFPYTLFLARGVAGWKQLDGRIRTLFVYIVAPLVVFSLAKSKLSAYILPFYGTASIITAYALARFETARLRAATLVILTLAAIAAGGTGFFYKPAAPLKLQLLLYGAALLVLCAYLWKSRLSPQFVRNTALYTLCLSVTVYSAMTHLGPHLKGYGDMVAAIDRIDPEHKRDILMYGTFIPSLSFYRNRIAAMGLVTDRDLRFEEDGSRRDIYLPTDADVERFLAARGEIFVVTDQGQMDQFRLKHACSVTPVFVQRKHTAYLCRREPPPPPVP</sequence>
<feature type="transmembrane region" description="Helical" evidence="8">
    <location>
        <begin position="112"/>
        <end position="129"/>
    </location>
</feature>
<keyword evidence="4 10" id="KW-0808">Transferase</keyword>
<gene>
    <name evidence="10" type="ORF">SE37_02610</name>
</gene>
<evidence type="ECO:0000259" key="9">
    <source>
        <dbReference type="Pfam" id="PF13231"/>
    </source>
</evidence>
<feature type="transmembrane region" description="Helical" evidence="8">
    <location>
        <begin position="287"/>
        <end position="305"/>
    </location>
</feature>
<name>A0A0C1TQN9_9BACT</name>
<feature type="transmembrane region" description="Helical" evidence="8">
    <location>
        <begin position="311"/>
        <end position="329"/>
    </location>
</feature>
<evidence type="ECO:0000256" key="1">
    <source>
        <dbReference type="ARBA" id="ARBA00004651"/>
    </source>
</evidence>
<dbReference type="EMBL" id="JXBL01000001">
    <property type="protein sequence ID" value="KIE41598.1"/>
    <property type="molecule type" value="Genomic_DNA"/>
</dbReference>
<dbReference type="Pfam" id="PF13231">
    <property type="entry name" value="PMT_2"/>
    <property type="match status" value="1"/>
</dbReference>
<keyword evidence="6 8" id="KW-1133">Transmembrane helix</keyword>
<feature type="transmembrane region" description="Helical" evidence="8">
    <location>
        <begin position="256"/>
        <end position="275"/>
    </location>
</feature>
<dbReference type="Proteomes" id="UP000031433">
    <property type="component" value="Unassembled WGS sequence"/>
</dbReference>
<feature type="transmembrane region" description="Helical" evidence="8">
    <location>
        <begin position="202"/>
        <end position="223"/>
    </location>
</feature>
<evidence type="ECO:0000256" key="6">
    <source>
        <dbReference type="ARBA" id="ARBA00022989"/>
    </source>
</evidence>
<feature type="transmembrane region" description="Helical" evidence="8">
    <location>
        <begin position="136"/>
        <end position="154"/>
    </location>
</feature>
<accession>A0A0C1TQN9</accession>
<dbReference type="AlphaFoldDB" id="A0A0C1TQN9"/>
<evidence type="ECO:0000256" key="2">
    <source>
        <dbReference type="ARBA" id="ARBA00022475"/>
    </source>
</evidence>